<dbReference type="Proteomes" id="UP000078555">
    <property type="component" value="Unassembled WGS sequence"/>
</dbReference>
<dbReference type="AlphaFoldDB" id="A0A1A8YIL6"/>
<evidence type="ECO:0000313" key="1">
    <source>
        <dbReference type="EMBL" id="SBT31389.1"/>
    </source>
</evidence>
<protein>
    <submittedName>
        <fullName evidence="1">Uncharacterized protein</fullName>
    </submittedName>
</protein>
<name>A0A1A8YIL6_PLAOA</name>
<proteinExistence type="predicted"/>
<evidence type="ECO:0000313" key="2">
    <source>
        <dbReference type="Proteomes" id="UP000078555"/>
    </source>
</evidence>
<sequence>MGKDHFANGTRCLPERVANEKKKKKKKKGKTVNCVYKCDILPKRDLYKCVTCWGEGVSTSYMKCVLDKGTFLSSAFS</sequence>
<gene>
    <name evidence="1" type="ORF">POVWA1_006920</name>
</gene>
<organism evidence="1 2">
    <name type="scientific">Plasmodium ovale wallikeri</name>
    <dbReference type="NCBI Taxonomy" id="864142"/>
    <lineage>
        <taxon>Eukaryota</taxon>
        <taxon>Sar</taxon>
        <taxon>Alveolata</taxon>
        <taxon>Apicomplexa</taxon>
        <taxon>Aconoidasida</taxon>
        <taxon>Haemosporida</taxon>
        <taxon>Plasmodiidae</taxon>
        <taxon>Plasmodium</taxon>
        <taxon>Plasmodium (Plasmodium)</taxon>
    </lineage>
</organism>
<reference evidence="2" key="1">
    <citation type="submission" date="2016-05" db="EMBL/GenBank/DDBJ databases">
        <authorList>
            <person name="Naeem Raeece"/>
        </authorList>
    </citation>
    <scope>NUCLEOTIDE SEQUENCE [LARGE SCALE GENOMIC DNA]</scope>
</reference>
<accession>A0A1A8YIL6</accession>
<keyword evidence="2" id="KW-1185">Reference proteome</keyword>
<dbReference type="EMBL" id="FLRD01000016">
    <property type="protein sequence ID" value="SBT31389.1"/>
    <property type="molecule type" value="Genomic_DNA"/>
</dbReference>